<evidence type="ECO:0000313" key="1">
    <source>
        <dbReference type="EMBL" id="CAG8809921.1"/>
    </source>
</evidence>
<protein>
    <submittedName>
        <fullName evidence="1">28528_t:CDS:1</fullName>
    </submittedName>
</protein>
<gene>
    <name evidence="1" type="ORF">RPERSI_LOCUS22968</name>
</gene>
<keyword evidence="2" id="KW-1185">Reference proteome</keyword>
<comment type="caution">
    <text evidence="1">The sequence shown here is derived from an EMBL/GenBank/DDBJ whole genome shotgun (WGS) entry which is preliminary data.</text>
</comment>
<accession>A0ACA9RUH6</accession>
<feature type="non-terminal residue" evidence="1">
    <location>
        <position position="205"/>
    </location>
</feature>
<dbReference type="EMBL" id="CAJVQC010070679">
    <property type="protein sequence ID" value="CAG8809921.1"/>
    <property type="molecule type" value="Genomic_DNA"/>
</dbReference>
<reference evidence="1" key="1">
    <citation type="submission" date="2021-06" db="EMBL/GenBank/DDBJ databases">
        <authorList>
            <person name="Kallberg Y."/>
            <person name="Tangrot J."/>
            <person name="Rosling A."/>
        </authorList>
    </citation>
    <scope>NUCLEOTIDE SEQUENCE</scope>
    <source>
        <strain evidence="1">MA461A</strain>
    </source>
</reference>
<evidence type="ECO:0000313" key="2">
    <source>
        <dbReference type="Proteomes" id="UP000789920"/>
    </source>
</evidence>
<dbReference type="Proteomes" id="UP000789920">
    <property type="component" value="Unassembled WGS sequence"/>
</dbReference>
<organism evidence="1 2">
    <name type="scientific">Racocetra persica</name>
    <dbReference type="NCBI Taxonomy" id="160502"/>
    <lineage>
        <taxon>Eukaryota</taxon>
        <taxon>Fungi</taxon>
        <taxon>Fungi incertae sedis</taxon>
        <taxon>Mucoromycota</taxon>
        <taxon>Glomeromycotina</taxon>
        <taxon>Glomeromycetes</taxon>
        <taxon>Diversisporales</taxon>
        <taxon>Gigasporaceae</taxon>
        <taxon>Racocetra</taxon>
    </lineage>
</organism>
<proteinExistence type="predicted"/>
<name>A0ACA9RUH6_9GLOM</name>
<sequence length="205" mass="24155">MLPYRTQENFEVPNVELDMFVDVNSYKIKGSKVLFCEKRYCIHNNEVKKKQSNVEIRMSASSIYTSLEVNLKYIHNHFINSAESLSFWRVDEEVHRKLIKLFNDGHLPYSALHTHEDVLHLNVSNEQEILADRSKNPDYNYVYNLFRQYREEIFGVPNGESMFKHLKDGCGKAALQKYDAHVGTSFILCIVMDLIRRIHERIPKQ</sequence>